<keyword evidence="1" id="KW-0472">Membrane</keyword>
<dbReference type="EMBL" id="JABFUD020000020">
    <property type="protein sequence ID" value="KAI5064070.1"/>
    <property type="molecule type" value="Genomic_DNA"/>
</dbReference>
<proteinExistence type="predicted"/>
<sequence>MGFTSFVGRVLFSAIFIFAAWHKVTDFGQDGGSALKAMTPKVDLLRNHITSFGVSPPEVELKYLLMAAIALEGVGGILFTLGTSLGAYLLIIFLTFVTPIMHDFYNYDISSREYVTEFTQFLKNLSLLGGLLFFLGMKNYAAKKSKKKVVKPKTN</sequence>
<feature type="transmembrane region" description="Helical" evidence="1">
    <location>
        <begin position="7"/>
        <end position="24"/>
    </location>
</feature>
<dbReference type="PANTHER" id="PTHR31474:SF1">
    <property type="entry name" value="EXPRESSED PROTEIN"/>
    <property type="match status" value="1"/>
</dbReference>
<evidence type="ECO:0000313" key="3">
    <source>
        <dbReference type="Proteomes" id="UP000886520"/>
    </source>
</evidence>
<keyword evidence="1" id="KW-0812">Transmembrane</keyword>
<organism evidence="2 3">
    <name type="scientific">Adiantum capillus-veneris</name>
    <name type="common">Maidenhair fern</name>
    <dbReference type="NCBI Taxonomy" id="13818"/>
    <lineage>
        <taxon>Eukaryota</taxon>
        <taxon>Viridiplantae</taxon>
        <taxon>Streptophyta</taxon>
        <taxon>Embryophyta</taxon>
        <taxon>Tracheophyta</taxon>
        <taxon>Polypodiopsida</taxon>
        <taxon>Polypodiidae</taxon>
        <taxon>Polypodiales</taxon>
        <taxon>Pteridineae</taxon>
        <taxon>Pteridaceae</taxon>
        <taxon>Vittarioideae</taxon>
        <taxon>Adiantum</taxon>
    </lineage>
</organism>
<dbReference type="PANTHER" id="PTHR31474">
    <property type="entry name" value="HR-LIKE LESION-INDUCER"/>
    <property type="match status" value="1"/>
</dbReference>
<keyword evidence="3" id="KW-1185">Reference proteome</keyword>
<keyword evidence="1" id="KW-1133">Transmembrane helix</keyword>
<evidence type="ECO:0000256" key="1">
    <source>
        <dbReference type="SAM" id="Phobius"/>
    </source>
</evidence>
<protein>
    <submittedName>
        <fullName evidence="2">Uncharacterized protein</fullName>
    </submittedName>
</protein>
<name>A0A9D4U9Z0_ADICA</name>
<dbReference type="Proteomes" id="UP000886520">
    <property type="component" value="Chromosome 20"/>
</dbReference>
<dbReference type="Pfam" id="PF05514">
    <property type="entry name" value="HR_lesion"/>
    <property type="match status" value="1"/>
</dbReference>
<dbReference type="AlphaFoldDB" id="A0A9D4U9Z0"/>
<dbReference type="OrthoDB" id="529675at2759"/>
<feature type="transmembrane region" description="Helical" evidence="1">
    <location>
        <begin position="125"/>
        <end position="141"/>
    </location>
</feature>
<gene>
    <name evidence="2" type="ORF">GOP47_0020740</name>
</gene>
<reference evidence="2" key="1">
    <citation type="submission" date="2021-01" db="EMBL/GenBank/DDBJ databases">
        <title>Adiantum capillus-veneris genome.</title>
        <authorList>
            <person name="Fang Y."/>
            <person name="Liao Q."/>
        </authorList>
    </citation>
    <scope>NUCLEOTIDE SEQUENCE</scope>
    <source>
        <strain evidence="2">H3</strain>
        <tissue evidence="2">Leaf</tissue>
    </source>
</reference>
<accession>A0A9D4U9Z0</accession>
<dbReference type="InterPro" id="IPR008637">
    <property type="entry name" value="HR_lesion"/>
</dbReference>
<comment type="caution">
    <text evidence="2">The sequence shown here is derived from an EMBL/GenBank/DDBJ whole genome shotgun (WGS) entry which is preliminary data.</text>
</comment>
<evidence type="ECO:0000313" key="2">
    <source>
        <dbReference type="EMBL" id="KAI5064070.1"/>
    </source>
</evidence>